<dbReference type="GO" id="GO:0000225">
    <property type="term" value="F:N-acetylglucosaminylphosphatidylinositol deacetylase activity"/>
    <property type="evidence" value="ECO:0007669"/>
    <property type="project" value="UniProtKB-EC"/>
</dbReference>
<dbReference type="SUPFAM" id="SSF102588">
    <property type="entry name" value="LmbE-like"/>
    <property type="match status" value="1"/>
</dbReference>
<evidence type="ECO:0000313" key="4">
    <source>
        <dbReference type="Proteomes" id="UP001174909"/>
    </source>
</evidence>
<evidence type="ECO:0000256" key="1">
    <source>
        <dbReference type="ARBA" id="ARBA00006066"/>
    </source>
</evidence>
<dbReference type="PANTHER" id="PTHR12993">
    <property type="entry name" value="N-ACETYLGLUCOSAMINYL-PHOSPHATIDYLINOSITOL DE-N-ACETYLASE-RELATED"/>
    <property type="match status" value="1"/>
</dbReference>
<accession>A0AA35RD89</accession>
<reference evidence="3" key="1">
    <citation type="submission" date="2023-03" db="EMBL/GenBank/DDBJ databases">
        <authorList>
            <person name="Steffen K."/>
            <person name="Cardenas P."/>
        </authorList>
    </citation>
    <scope>NUCLEOTIDE SEQUENCE</scope>
</reference>
<dbReference type="PANTHER" id="PTHR12993:SF28">
    <property type="entry name" value="LMBE FAMILY PROTEIN"/>
    <property type="match status" value="1"/>
</dbReference>
<comment type="similarity">
    <text evidence="1">Belongs to the PIGL family.</text>
</comment>
<organism evidence="3 4">
    <name type="scientific">Geodia barretti</name>
    <name type="common">Barrett's horny sponge</name>
    <dbReference type="NCBI Taxonomy" id="519541"/>
    <lineage>
        <taxon>Eukaryota</taxon>
        <taxon>Metazoa</taxon>
        <taxon>Porifera</taxon>
        <taxon>Demospongiae</taxon>
        <taxon>Heteroscleromorpha</taxon>
        <taxon>Tetractinellida</taxon>
        <taxon>Astrophorina</taxon>
        <taxon>Geodiidae</taxon>
        <taxon>Geodia</taxon>
    </lineage>
</organism>
<gene>
    <name evidence="3" type="ORF">GBAR_LOCUS5561</name>
</gene>
<dbReference type="EMBL" id="CASHTH010000814">
    <property type="protein sequence ID" value="CAI8008027.1"/>
    <property type="molecule type" value="Genomic_DNA"/>
</dbReference>
<evidence type="ECO:0000256" key="2">
    <source>
        <dbReference type="ARBA" id="ARBA00012176"/>
    </source>
</evidence>
<dbReference type="InterPro" id="IPR003737">
    <property type="entry name" value="GlcNAc_PI_deacetylase-related"/>
</dbReference>
<sequence length="224" mass="25149">MLVIPHPDDAEGGVGGTVAKWVAEGTEVVFVLCTNGDKGTSDPEMTTEKLGAIREKEQAAAAECLGVKEVIYLRYGDGELDDTAKFRGELVRAIRKHRPDVVFCTDPFRQTFYLHRDHRISGQVTLDAVFPYARDFLHYNEHIQEGLETHKVGDILMWGTEHPDTFIDITDTIDNKINALKKHASQVAGSGRDVDRFVKVNAQNQGQMANMPYAEGFKRIRFRT</sequence>
<keyword evidence="4" id="KW-1185">Reference proteome</keyword>
<dbReference type="EC" id="3.5.1.89" evidence="2"/>
<dbReference type="InterPro" id="IPR024078">
    <property type="entry name" value="LmbE-like_dom_sf"/>
</dbReference>
<dbReference type="Gene3D" id="3.40.50.10320">
    <property type="entry name" value="LmbE-like"/>
    <property type="match status" value="1"/>
</dbReference>
<dbReference type="Proteomes" id="UP001174909">
    <property type="component" value="Unassembled WGS sequence"/>
</dbReference>
<proteinExistence type="inferred from homology"/>
<protein>
    <recommendedName>
        <fullName evidence="2">N-acetylglucosaminylphosphatidylinositol deacetylase</fullName>
        <ecNumber evidence="2">3.5.1.89</ecNumber>
    </recommendedName>
</protein>
<evidence type="ECO:0000313" key="3">
    <source>
        <dbReference type="EMBL" id="CAI8008027.1"/>
    </source>
</evidence>
<comment type="caution">
    <text evidence="3">The sequence shown here is derived from an EMBL/GenBank/DDBJ whole genome shotgun (WGS) entry which is preliminary data.</text>
</comment>
<dbReference type="Pfam" id="PF02585">
    <property type="entry name" value="PIG-L"/>
    <property type="match status" value="1"/>
</dbReference>
<dbReference type="AlphaFoldDB" id="A0AA35RD89"/>
<name>A0AA35RD89_GEOBA</name>